<gene>
    <name evidence="10" type="ORF">DAERI_200055</name>
</gene>
<feature type="region of interest" description="Disordered" evidence="8">
    <location>
        <begin position="1"/>
        <end position="24"/>
    </location>
</feature>
<comment type="caution">
    <text evidence="10">The sequence shown here is derived from an EMBL/GenBank/DDBJ whole genome shotgun (WGS) entry which is preliminary data.</text>
</comment>
<reference evidence="11" key="1">
    <citation type="submission" date="2018-01" db="EMBL/GenBank/DDBJ databases">
        <title>Draft Genome Sequence of the Radioresistant Bacterium Deinococcus aerius TR0125, Isolated from the Higher Atmosphere above Japan.</title>
        <authorList>
            <person name="Satoh K."/>
            <person name="Arai H."/>
            <person name="Sanzen T."/>
            <person name="Kawaguchi Y."/>
            <person name="Hayashi H."/>
            <person name="Yokobori S."/>
            <person name="Yamagishi A."/>
            <person name="Oono Y."/>
            <person name="Narumi I."/>
        </authorList>
    </citation>
    <scope>NUCLEOTIDE SEQUENCE [LARGE SCALE GENOMIC DNA]</scope>
    <source>
        <strain evidence="11">TR0125</strain>
    </source>
</reference>
<dbReference type="Pfam" id="PF00528">
    <property type="entry name" value="BPD_transp_1"/>
    <property type="match status" value="1"/>
</dbReference>
<evidence type="ECO:0000256" key="3">
    <source>
        <dbReference type="ARBA" id="ARBA00022475"/>
    </source>
</evidence>
<evidence type="ECO:0000256" key="7">
    <source>
        <dbReference type="RuleBase" id="RU363032"/>
    </source>
</evidence>
<feature type="transmembrane region" description="Helical" evidence="7">
    <location>
        <begin position="31"/>
        <end position="57"/>
    </location>
</feature>
<dbReference type="InterPro" id="IPR035906">
    <property type="entry name" value="MetI-like_sf"/>
</dbReference>
<comment type="subcellular location">
    <subcellularLocation>
        <location evidence="1 7">Cell membrane</location>
        <topology evidence="1 7">Multi-pass membrane protein</topology>
    </subcellularLocation>
</comment>
<evidence type="ECO:0000256" key="2">
    <source>
        <dbReference type="ARBA" id="ARBA00022448"/>
    </source>
</evidence>
<dbReference type="Proteomes" id="UP000236569">
    <property type="component" value="Unassembled WGS sequence"/>
</dbReference>
<feature type="transmembrane region" description="Helical" evidence="7">
    <location>
        <begin position="226"/>
        <end position="248"/>
    </location>
</feature>
<dbReference type="Gene3D" id="1.10.3720.10">
    <property type="entry name" value="MetI-like"/>
    <property type="match status" value="1"/>
</dbReference>
<protein>
    <submittedName>
        <fullName evidence="10">ABC-type sugar transport systems, permease components</fullName>
    </submittedName>
</protein>
<dbReference type="SUPFAM" id="SSF161098">
    <property type="entry name" value="MetI-like"/>
    <property type="match status" value="1"/>
</dbReference>
<evidence type="ECO:0000259" key="9">
    <source>
        <dbReference type="PROSITE" id="PS50928"/>
    </source>
</evidence>
<keyword evidence="6 7" id="KW-0472">Membrane</keyword>
<feature type="transmembrane region" description="Helical" evidence="7">
    <location>
        <begin position="92"/>
        <end position="113"/>
    </location>
</feature>
<feature type="transmembrane region" description="Helical" evidence="7">
    <location>
        <begin position="125"/>
        <end position="145"/>
    </location>
</feature>
<proteinExistence type="inferred from homology"/>
<dbReference type="PANTHER" id="PTHR30193">
    <property type="entry name" value="ABC TRANSPORTER PERMEASE PROTEIN"/>
    <property type="match status" value="1"/>
</dbReference>
<dbReference type="RefSeq" id="WP_201262795.1">
    <property type="nucleotide sequence ID" value="NZ_BFAG01000020.1"/>
</dbReference>
<evidence type="ECO:0000256" key="6">
    <source>
        <dbReference type="ARBA" id="ARBA00023136"/>
    </source>
</evidence>
<dbReference type="InterPro" id="IPR051393">
    <property type="entry name" value="ABC_transporter_permease"/>
</dbReference>
<name>A0A2I9DN33_9DEIO</name>
<dbReference type="CDD" id="cd06261">
    <property type="entry name" value="TM_PBP2"/>
    <property type="match status" value="1"/>
</dbReference>
<feature type="transmembrane region" description="Helical" evidence="7">
    <location>
        <begin position="174"/>
        <end position="197"/>
    </location>
</feature>
<keyword evidence="11" id="KW-1185">Reference proteome</keyword>
<comment type="similarity">
    <text evidence="7">Belongs to the binding-protein-dependent transport system permease family.</text>
</comment>
<evidence type="ECO:0000256" key="4">
    <source>
        <dbReference type="ARBA" id="ARBA00022692"/>
    </source>
</evidence>
<keyword evidence="4 7" id="KW-0812">Transmembrane</keyword>
<dbReference type="AlphaFoldDB" id="A0A2I9DN33"/>
<keyword evidence="3" id="KW-1003">Cell membrane</keyword>
<dbReference type="PANTHER" id="PTHR30193:SF37">
    <property type="entry name" value="INNER MEMBRANE ABC TRANSPORTER PERMEASE PROTEIN YCJO"/>
    <property type="match status" value="1"/>
</dbReference>
<dbReference type="GO" id="GO:0005886">
    <property type="term" value="C:plasma membrane"/>
    <property type="evidence" value="ECO:0007669"/>
    <property type="project" value="UniProtKB-SubCell"/>
</dbReference>
<keyword evidence="10" id="KW-0762">Sugar transport</keyword>
<feature type="domain" description="ABC transmembrane type-1" evidence="9">
    <location>
        <begin position="88"/>
        <end position="301"/>
    </location>
</feature>
<evidence type="ECO:0000313" key="11">
    <source>
        <dbReference type="Proteomes" id="UP000236569"/>
    </source>
</evidence>
<accession>A0A2I9DN33</accession>
<dbReference type="EMBL" id="BFAG01000020">
    <property type="protein sequence ID" value="GBF07998.1"/>
    <property type="molecule type" value="Genomic_DNA"/>
</dbReference>
<evidence type="ECO:0000256" key="5">
    <source>
        <dbReference type="ARBA" id="ARBA00022989"/>
    </source>
</evidence>
<feature type="transmembrane region" description="Helical" evidence="7">
    <location>
        <begin position="280"/>
        <end position="300"/>
    </location>
</feature>
<evidence type="ECO:0000313" key="10">
    <source>
        <dbReference type="EMBL" id="GBF07998.1"/>
    </source>
</evidence>
<keyword evidence="2 7" id="KW-0813">Transport</keyword>
<dbReference type="InterPro" id="IPR000515">
    <property type="entry name" value="MetI-like"/>
</dbReference>
<evidence type="ECO:0000256" key="1">
    <source>
        <dbReference type="ARBA" id="ARBA00004651"/>
    </source>
</evidence>
<dbReference type="PROSITE" id="PS50928">
    <property type="entry name" value="ABC_TM1"/>
    <property type="match status" value="1"/>
</dbReference>
<dbReference type="GO" id="GO:0055085">
    <property type="term" value="P:transmembrane transport"/>
    <property type="evidence" value="ECO:0007669"/>
    <property type="project" value="InterPro"/>
</dbReference>
<sequence length="313" mass="33958">MTSHHSRNIPGVAHPATGRKRPNPPRHVPPWAWAVPAVVLVFLARYVAAVAGGWYAFTDWNGLTPTATFTGLENFRQIFTDQGARTALLNTVKFAACFVVLTNLVGLFLAVALNQHLRTRYLLRTAFFAPVVMSQLATAFIWRFLFDYSGPINGALDVLGLGALKKTWLANPTWSFWAVVVVLVWQFSGLAMVILLAGLQGIPQEVEEAAEIDGASSWQRLVRVTLPLLAPALAISIQLSVISGLAIFDQVMALTNGGPLGATETLATQVYKQTFVFGRYGYGTALALLLTVLIAAAAIIQQLTTRAAERRNA</sequence>
<organism evidence="10 11">
    <name type="scientific">Deinococcus aerius</name>
    <dbReference type="NCBI Taxonomy" id="200253"/>
    <lineage>
        <taxon>Bacteria</taxon>
        <taxon>Thermotogati</taxon>
        <taxon>Deinococcota</taxon>
        <taxon>Deinococci</taxon>
        <taxon>Deinococcales</taxon>
        <taxon>Deinococcaceae</taxon>
        <taxon>Deinococcus</taxon>
    </lineage>
</organism>
<keyword evidence="5 7" id="KW-1133">Transmembrane helix</keyword>
<evidence type="ECO:0000256" key="8">
    <source>
        <dbReference type="SAM" id="MobiDB-lite"/>
    </source>
</evidence>